<evidence type="ECO:0000313" key="2">
    <source>
        <dbReference type="EMBL" id="SLN20918.1"/>
    </source>
</evidence>
<evidence type="ECO:0000313" key="3">
    <source>
        <dbReference type="Proteomes" id="UP000193862"/>
    </source>
</evidence>
<gene>
    <name evidence="2" type="ORF">AQS8620_00562</name>
</gene>
<sequence>MKKTVYKSPPLTLRRALSFDRLVLCTGLIALTFGLSVRLGMLDPRAEVSQFAAAHATP</sequence>
<protein>
    <submittedName>
        <fullName evidence="2">Uncharacterized protein</fullName>
    </submittedName>
</protein>
<keyword evidence="1" id="KW-1133">Transmembrane helix</keyword>
<reference evidence="2 3" key="1">
    <citation type="submission" date="2017-03" db="EMBL/GenBank/DDBJ databases">
        <authorList>
            <person name="Afonso C.L."/>
            <person name="Miller P.J."/>
            <person name="Scott M.A."/>
            <person name="Spackman E."/>
            <person name="Goraichik I."/>
            <person name="Dimitrov K.M."/>
            <person name="Suarez D.L."/>
            <person name="Swayne D.E."/>
        </authorList>
    </citation>
    <scope>NUCLEOTIDE SEQUENCE [LARGE SCALE GENOMIC DNA]</scope>
    <source>
        <strain evidence="2 3">CECT 8620</strain>
    </source>
</reference>
<dbReference type="Proteomes" id="UP000193862">
    <property type="component" value="Unassembled WGS sequence"/>
</dbReference>
<dbReference type="AlphaFoldDB" id="A0A1Y5RMH9"/>
<evidence type="ECO:0000256" key="1">
    <source>
        <dbReference type="SAM" id="Phobius"/>
    </source>
</evidence>
<keyword evidence="1" id="KW-0472">Membrane</keyword>
<accession>A0A1Y5RMH9</accession>
<organism evidence="2 3">
    <name type="scientific">Aquimixticola soesokkakensis</name>
    <dbReference type="NCBI Taxonomy" id="1519096"/>
    <lineage>
        <taxon>Bacteria</taxon>
        <taxon>Pseudomonadati</taxon>
        <taxon>Pseudomonadota</taxon>
        <taxon>Alphaproteobacteria</taxon>
        <taxon>Rhodobacterales</taxon>
        <taxon>Paracoccaceae</taxon>
        <taxon>Aquimixticola</taxon>
    </lineage>
</organism>
<feature type="transmembrane region" description="Helical" evidence="1">
    <location>
        <begin position="21"/>
        <end position="41"/>
    </location>
</feature>
<keyword evidence="1" id="KW-0812">Transmembrane</keyword>
<proteinExistence type="predicted"/>
<keyword evidence="3" id="KW-1185">Reference proteome</keyword>
<dbReference type="EMBL" id="FWFS01000001">
    <property type="protein sequence ID" value="SLN20918.1"/>
    <property type="molecule type" value="Genomic_DNA"/>
</dbReference>
<name>A0A1Y5RMH9_9RHOB</name>
<dbReference type="RefSeq" id="WP_159453184.1">
    <property type="nucleotide sequence ID" value="NZ_FWFS01000001.1"/>
</dbReference>